<evidence type="ECO:0000313" key="2">
    <source>
        <dbReference type="EMBL" id="MBE1593663.1"/>
    </source>
</evidence>
<dbReference type="Gene3D" id="1.25.40.10">
    <property type="entry name" value="Tetratricopeptide repeat domain"/>
    <property type="match status" value="2"/>
</dbReference>
<dbReference type="Pfam" id="PF12770">
    <property type="entry name" value="CHAT"/>
    <property type="match status" value="1"/>
</dbReference>
<organism evidence="2 3">
    <name type="scientific">Nonomuraea angiospora</name>
    <dbReference type="NCBI Taxonomy" id="46172"/>
    <lineage>
        <taxon>Bacteria</taxon>
        <taxon>Bacillati</taxon>
        <taxon>Actinomycetota</taxon>
        <taxon>Actinomycetes</taxon>
        <taxon>Streptosporangiales</taxon>
        <taxon>Streptosporangiaceae</taxon>
        <taxon>Nonomuraea</taxon>
    </lineage>
</organism>
<feature type="domain" description="CHAT" evidence="1">
    <location>
        <begin position="1341"/>
        <end position="1604"/>
    </location>
</feature>
<comment type="caution">
    <text evidence="2">The sequence shown here is derived from an EMBL/GenBank/DDBJ whole genome shotgun (WGS) entry which is preliminary data.</text>
</comment>
<dbReference type="InterPro" id="IPR011990">
    <property type="entry name" value="TPR-like_helical_dom_sf"/>
</dbReference>
<reference evidence="2 3" key="1">
    <citation type="submission" date="2020-10" db="EMBL/GenBank/DDBJ databases">
        <title>Sequencing the genomes of 1000 actinobacteria strains.</title>
        <authorList>
            <person name="Klenk H.-P."/>
        </authorList>
    </citation>
    <scope>NUCLEOTIDE SEQUENCE [LARGE SCALE GENOMIC DNA]</scope>
    <source>
        <strain evidence="2 3">DSM 43173</strain>
    </source>
</reference>
<accession>A0ABR9ML69</accession>
<evidence type="ECO:0000259" key="1">
    <source>
        <dbReference type="Pfam" id="PF12770"/>
    </source>
</evidence>
<name>A0ABR9ML69_9ACTN</name>
<protein>
    <submittedName>
        <fullName evidence="2">Tetratricopeptide (TPR) repeat protein</fullName>
    </submittedName>
</protein>
<keyword evidence="3" id="KW-1185">Reference proteome</keyword>
<sequence>MPDDPRLAGLLSRVVRKGDPDALDAAVRLVESDPDALDAAVHVVEGDPDALDAAVHVVEGAPDPAASVADRLLGLARDAKRSRNVGVAWRERAVRITRDPADLDRAVAALERAPAGDVRVQRELASTLYLRHQAEGEDADLDRARAAAEAALDDPEARAVLATILRQAPRDPADLERAESLLAEAVTRLPRSHEWRPGLLRDLARLLEDRYTRTRDPLALDEAIAAWQRAADAGGRSHAERPHYLTGVGHALRRRYESTGDTGDAERSLRVLRRALEAAGPGHRHRADYVSNLGTAYQDRYGFSQERADLDRAIELHEEALAAREDDPGFLANLGNALRLRSMAGSDPADLDRSVELQERALAGRPDGGTPRLLNHFGLTLRLRYLRQDDRADLLSAIGLHERALAATPEEHRDHPLFLANLASDLRLLLAANAGQADGDHADAGRADFDHAVEVHERLAALASPGPDRDNAQAWRAWTLFARYEAFGAESDLAGAAAAMRATGDASSPELTRLAGRIRLHEANVRVHEATAPPGDDRLAFVMSGTHAGRTRHLVIVCEPGAPLVLPPSAERPDAVFFLGAWDQVETDADLLILSKADDGYLTTGYPLPDGDPPGPEALAAEVLAYTRHPPELRGPYRVEWTDLTAFVISGHFAWGPRRLGVVTSRPGHWIRTAQDEEALVELFHTMMYESGADATSWVNDSPLPLHDRITVPESLPAGGPAALTPSEFGRLVLTMATTYRHGDLTYHWVSPGDLLAHSVQYRADDSEPWTVGELRDWPPGEDAATAKDEAWEWSQQWYAGNYGTDALTAVREDRLIDAFHAFSLHIRLVKPASVEQAMASMHCGDTVLDALLRNGHPDLSAWVAERCAVLAGRFELPTVQREMLREAAIAYEAQGLLDAALRCYDQALDIPADAPAGPVEREMRRLSVTRRNLHLDYVTTSVSLLADHEPEGLYRDGLDGRAARLVAAARLHLEAAELLVREEPEETSRWARLAVQVYRPRIGDLLGEHAEAVERLDRLIAGQDLAAQPRLLATAHVFRLAALRKLAGLDEVWAARYDACLAEAAAGERQWPGDRACVAEVLRADRLTELGSFGEALSWAVHALNVQLLAEKRRVAVPAPGESHAGWMAIDVPARLNEICHRMGNASEDARMFHRLCFSAVESAKSRWFRRDLLSGLETRPDGSVTYQPMTYPAEEFDELLLRASRLVRRPPAPPERRRRWTIGRGGRARFTADGRRAAGRPAVAEAFPEGHTGDLRRRLPEGAALVSFYLTAEHTYLTCLTPERSLTMRLPIPARALNRAVLALQAGFSGTGLYGRIDPAHPYDLDERLIEPVRALGWHLHPLAPLLRDAPLVLVAPHRAWHNIPIHALVLPLVWETGRCPAWSYVPSLGVAEDLVRRAARRPARTGPAAMLTVPGGEEEHETFLACHRRITGVLGRAATRAEGVFGRDATPEEALSTATRVDLLHTLAHGSHREGAEVMESGLALSGGVLSGSALLSGHLSAAHLTFQACSVGRVVTSMSDDIWGPTRAALLSGADSVLAPMWDVDLESSTRLLETFYIRWLIDGQDKALAFAEAQRDMWRAEGPDAWRHMYHWAAFKLTGV</sequence>
<proteinExistence type="predicted"/>
<dbReference type="EMBL" id="JADBEK010000001">
    <property type="protein sequence ID" value="MBE1593663.1"/>
    <property type="molecule type" value="Genomic_DNA"/>
</dbReference>
<gene>
    <name evidence="2" type="ORF">H4W80_011921</name>
</gene>
<dbReference type="SUPFAM" id="SSF48452">
    <property type="entry name" value="TPR-like"/>
    <property type="match status" value="1"/>
</dbReference>
<evidence type="ECO:0000313" key="3">
    <source>
        <dbReference type="Proteomes" id="UP000633509"/>
    </source>
</evidence>
<dbReference type="InterPro" id="IPR024983">
    <property type="entry name" value="CHAT_dom"/>
</dbReference>
<dbReference type="RefSeq" id="WP_192792983.1">
    <property type="nucleotide sequence ID" value="NZ_JADBEK010000001.1"/>
</dbReference>
<dbReference type="Proteomes" id="UP000633509">
    <property type="component" value="Unassembled WGS sequence"/>
</dbReference>